<protein>
    <submittedName>
        <fullName evidence="1">Uncharacterized protein</fullName>
    </submittedName>
</protein>
<dbReference type="PANTHER" id="PTHR33384:SF25">
    <property type="entry name" value="OS06G0661766 PROTEIN"/>
    <property type="match status" value="1"/>
</dbReference>
<dbReference type="AlphaFoldDB" id="A0AAQ3WZ34"/>
<name>A0AAQ3WZ34_PASNO</name>
<evidence type="ECO:0000313" key="2">
    <source>
        <dbReference type="Proteomes" id="UP001341281"/>
    </source>
</evidence>
<dbReference type="Proteomes" id="UP001341281">
    <property type="component" value="Chromosome 06"/>
</dbReference>
<dbReference type="EMBL" id="CP144750">
    <property type="protein sequence ID" value="WVZ79075.1"/>
    <property type="molecule type" value="Genomic_DNA"/>
</dbReference>
<evidence type="ECO:0000313" key="1">
    <source>
        <dbReference type="EMBL" id="WVZ79075.1"/>
    </source>
</evidence>
<sequence>MGMEHVTTSSIPAAGFALYGNEATKEMKRLQGLRAETLIEPCSQSKESRDGTIRCPIPCKTSRWHREHDFRAAQDVSDFILSKASPPYFMGSPPVRATNPLVHDAQFSAWKVQRTDQALGIPIPSKGYRANYCAEKESFAKS</sequence>
<organism evidence="1 2">
    <name type="scientific">Paspalum notatum var. saurae</name>
    <dbReference type="NCBI Taxonomy" id="547442"/>
    <lineage>
        <taxon>Eukaryota</taxon>
        <taxon>Viridiplantae</taxon>
        <taxon>Streptophyta</taxon>
        <taxon>Embryophyta</taxon>
        <taxon>Tracheophyta</taxon>
        <taxon>Spermatophyta</taxon>
        <taxon>Magnoliopsida</taxon>
        <taxon>Liliopsida</taxon>
        <taxon>Poales</taxon>
        <taxon>Poaceae</taxon>
        <taxon>PACMAD clade</taxon>
        <taxon>Panicoideae</taxon>
        <taxon>Andropogonodae</taxon>
        <taxon>Paspaleae</taxon>
        <taxon>Paspalinae</taxon>
        <taxon>Paspalum</taxon>
    </lineage>
</organism>
<proteinExistence type="predicted"/>
<reference evidence="1 2" key="1">
    <citation type="submission" date="2024-02" db="EMBL/GenBank/DDBJ databases">
        <title>High-quality chromosome-scale genome assembly of Pensacola bahiagrass (Paspalum notatum Flugge var. saurae).</title>
        <authorList>
            <person name="Vega J.M."/>
            <person name="Podio M."/>
            <person name="Orjuela J."/>
            <person name="Siena L.A."/>
            <person name="Pessino S.C."/>
            <person name="Combes M.C."/>
            <person name="Mariac C."/>
            <person name="Albertini E."/>
            <person name="Pupilli F."/>
            <person name="Ortiz J.P.A."/>
            <person name="Leblanc O."/>
        </authorList>
    </citation>
    <scope>NUCLEOTIDE SEQUENCE [LARGE SCALE GENOMIC DNA]</scope>
    <source>
        <strain evidence="1">R1</strain>
        <tissue evidence="1">Leaf</tissue>
    </source>
</reference>
<keyword evidence="2" id="KW-1185">Reference proteome</keyword>
<gene>
    <name evidence="1" type="ORF">U9M48_026700</name>
</gene>
<accession>A0AAQ3WZ34</accession>
<dbReference type="PANTHER" id="PTHR33384">
    <property type="entry name" value="EXPRESSED PROTEIN"/>
    <property type="match status" value="1"/>
</dbReference>